<reference evidence="2" key="1">
    <citation type="submission" date="2016-11" db="EMBL/GenBank/DDBJ databases">
        <authorList>
            <person name="Varghese N."/>
            <person name="Submissions S."/>
        </authorList>
    </citation>
    <scope>NUCLEOTIDE SEQUENCE [LARGE SCALE GENOMIC DNA]</scope>
    <source>
        <strain evidence="2">DSM 100572</strain>
    </source>
</reference>
<sequence>MKILFVGKINLDYNRVRVLINGLKKREDVEVRSYEFKKRSSFDKAHFLELEKDVDYIYVPPFRHQDIKLIKKYTSKPIIFDPLISKFMTKVIDYGHFWKAPIKYWLDFIPFHRADILLTDTLLHKKYFSKTFFISEDKIKVLPIGVDTTDFNHKKVLKFRDNVFKVGFYGSFIPLQGVDVIIDSAILLKDVKDIKFELIGDGVFYEKIKSKIAKHKLTNVLLKGWVKYEELNIEIAKYDICLGIFGKSFKTDIVIPNKVWHYAAMGKCIITKDTPGIKEVFTDNKNIVLIPNTAKALAETIFYLKSDFDKIDSVGVKAAEVIQTKYTEEHIADIFINAIK</sequence>
<dbReference type="GO" id="GO:0016740">
    <property type="term" value="F:transferase activity"/>
    <property type="evidence" value="ECO:0007669"/>
    <property type="project" value="UniProtKB-KW"/>
</dbReference>
<dbReference type="Pfam" id="PF13692">
    <property type="entry name" value="Glyco_trans_1_4"/>
    <property type="match status" value="1"/>
</dbReference>
<keyword evidence="2" id="KW-1185">Reference proteome</keyword>
<dbReference type="RefSeq" id="WP_073122298.1">
    <property type="nucleotide sequence ID" value="NZ_BMEN01000005.1"/>
</dbReference>
<dbReference type="SUPFAM" id="SSF53756">
    <property type="entry name" value="UDP-Glycosyltransferase/glycogen phosphorylase"/>
    <property type="match status" value="1"/>
</dbReference>
<gene>
    <name evidence="1" type="ORF">SAMN05444281_2644</name>
</gene>
<dbReference type="STRING" id="1195760.SAMN05444281_2644"/>
<evidence type="ECO:0000313" key="2">
    <source>
        <dbReference type="Proteomes" id="UP000184109"/>
    </source>
</evidence>
<dbReference type="PANTHER" id="PTHR12526">
    <property type="entry name" value="GLYCOSYLTRANSFERASE"/>
    <property type="match status" value="1"/>
</dbReference>
<dbReference type="Proteomes" id="UP000184109">
    <property type="component" value="Unassembled WGS sequence"/>
</dbReference>
<keyword evidence="1" id="KW-0808">Transferase</keyword>
<protein>
    <submittedName>
        <fullName evidence="1">Glycosyltransferase involved in cell wall bisynthesis</fullName>
    </submittedName>
</protein>
<proteinExistence type="predicted"/>
<name>A0A1M5WS96_9FLAO</name>
<dbReference type="AlphaFoldDB" id="A0A1M5WS96"/>
<dbReference type="EMBL" id="FQXQ01000006">
    <property type="protein sequence ID" value="SHH90486.1"/>
    <property type="molecule type" value="Genomic_DNA"/>
</dbReference>
<dbReference type="Gene3D" id="3.40.50.2000">
    <property type="entry name" value="Glycogen Phosphorylase B"/>
    <property type="match status" value="2"/>
</dbReference>
<evidence type="ECO:0000313" key="1">
    <source>
        <dbReference type="EMBL" id="SHH90486.1"/>
    </source>
</evidence>
<organism evidence="1 2">
    <name type="scientific">Wenyingzhuangia marina</name>
    <dbReference type="NCBI Taxonomy" id="1195760"/>
    <lineage>
        <taxon>Bacteria</taxon>
        <taxon>Pseudomonadati</taxon>
        <taxon>Bacteroidota</taxon>
        <taxon>Flavobacteriia</taxon>
        <taxon>Flavobacteriales</taxon>
        <taxon>Flavobacteriaceae</taxon>
        <taxon>Wenyingzhuangia</taxon>
    </lineage>
</organism>
<accession>A0A1M5WS96</accession>